<feature type="compositionally biased region" description="Basic and acidic residues" evidence="4">
    <location>
        <begin position="99"/>
        <end position="123"/>
    </location>
</feature>
<dbReference type="Gene3D" id="2.60.40.790">
    <property type="match status" value="1"/>
</dbReference>
<dbReference type="PANTHER" id="PTHR11527">
    <property type="entry name" value="HEAT-SHOCK PROTEIN 20 FAMILY MEMBER"/>
    <property type="match status" value="1"/>
</dbReference>
<dbReference type="AlphaFoldDB" id="A0A086T3D9"/>
<keyword evidence="1 6" id="KW-0346">Stress response</keyword>
<feature type="region of interest" description="Disordered" evidence="4">
    <location>
        <begin position="86"/>
        <end position="123"/>
    </location>
</feature>
<dbReference type="InterPro" id="IPR031107">
    <property type="entry name" value="Small_HSP"/>
</dbReference>
<dbReference type="OrthoDB" id="1431247at2759"/>
<sequence length="178" mass="20146">MSLSLFPGSLYSDPVYNNPLYRFFDEVSNYNKRGDTGAGGISHFQPKFDIVEHSNEYELHGELPGLDKKDLHIEFTDAQTILMRGRVERSYSSGTPPREFAEGTETRGTSRREKGKEGAKDEGPKYWVAERSIGEFQRTFVFGHKVDQDRVSAELKDGILTMHVPKADSTKGRLVEVK</sequence>
<dbReference type="InterPro" id="IPR002068">
    <property type="entry name" value="A-crystallin/Hsp20_dom"/>
</dbReference>
<comment type="caution">
    <text evidence="6">The sequence shown here is derived from an EMBL/GenBank/DDBJ whole genome shotgun (WGS) entry which is preliminary data.</text>
</comment>
<dbReference type="InterPro" id="IPR008978">
    <property type="entry name" value="HSP20-like_chaperone"/>
</dbReference>
<keyword evidence="7" id="KW-1185">Reference proteome</keyword>
<proteinExistence type="inferred from homology"/>
<reference evidence="7" key="1">
    <citation type="journal article" date="2014" name="Genome Announc.">
        <title>Genome sequence and annotation of Acremonium chrysogenum, producer of the beta-lactam antibiotic cephalosporin C.</title>
        <authorList>
            <person name="Terfehr D."/>
            <person name="Dahlmann T.A."/>
            <person name="Specht T."/>
            <person name="Zadra I."/>
            <person name="Kuernsteiner H."/>
            <person name="Kueck U."/>
        </authorList>
    </citation>
    <scope>NUCLEOTIDE SEQUENCE [LARGE SCALE GENOMIC DNA]</scope>
    <source>
        <strain evidence="7">ATCC 11550 / CBS 779.69 / DSM 880 / IAM 14645 / JCM 23072 / IMI 49137</strain>
    </source>
</reference>
<dbReference type="STRING" id="857340.A0A086T3D9"/>
<accession>A0A086T3D9</accession>
<evidence type="ECO:0000256" key="3">
    <source>
        <dbReference type="RuleBase" id="RU003616"/>
    </source>
</evidence>
<feature type="domain" description="SHSP" evidence="5">
    <location>
        <begin position="39"/>
        <end position="178"/>
    </location>
</feature>
<dbReference type="Proteomes" id="UP000029964">
    <property type="component" value="Unassembled WGS sequence"/>
</dbReference>
<dbReference type="EMBL" id="JPKY01000059">
    <property type="protein sequence ID" value="KFH43871.1"/>
    <property type="molecule type" value="Genomic_DNA"/>
</dbReference>
<dbReference type="HOGENOM" id="CLU_046737_1_1_1"/>
<organism evidence="6 7">
    <name type="scientific">Hapsidospora chrysogenum (strain ATCC 11550 / CBS 779.69 / DSM 880 / IAM 14645 / JCM 23072 / IMI 49137)</name>
    <name type="common">Acremonium chrysogenum</name>
    <dbReference type="NCBI Taxonomy" id="857340"/>
    <lineage>
        <taxon>Eukaryota</taxon>
        <taxon>Fungi</taxon>
        <taxon>Dikarya</taxon>
        <taxon>Ascomycota</taxon>
        <taxon>Pezizomycotina</taxon>
        <taxon>Sordariomycetes</taxon>
        <taxon>Hypocreomycetidae</taxon>
        <taxon>Hypocreales</taxon>
        <taxon>Bionectriaceae</taxon>
        <taxon>Hapsidospora</taxon>
    </lineage>
</organism>
<evidence type="ECO:0000259" key="5">
    <source>
        <dbReference type="PROSITE" id="PS01031"/>
    </source>
</evidence>
<evidence type="ECO:0000313" key="7">
    <source>
        <dbReference type="Proteomes" id="UP000029964"/>
    </source>
</evidence>
<dbReference type="SUPFAM" id="SSF49764">
    <property type="entry name" value="HSP20-like chaperones"/>
    <property type="match status" value="1"/>
</dbReference>
<gene>
    <name evidence="6" type="ORF">ACRE_053490</name>
</gene>
<dbReference type="CDD" id="cd06464">
    <property type="entry name" value="ACD_sHsps-like"/>
    <property type="match status" value="1"/>
</dbReference>
<evidence type="ECO:0000313" key="6">
    <source>
        <dbReference type="EMBL" id="KFH43871.1"/>
    </source>
</evidence>
<evidence type="ECO:0000256" key="4">
    <source>
        <dbReference type="SAM" id="MobiDB-lite"/>
    </source>
</evidence>
<protein>
    <submittedName>
        <fullName evidence="6">30 kDa heat shock protein-like protein</fullName>
    </submittedName>
</protein>
<evidence type="ECO:0000256" key="1">
    <source>
        <dbReference type="ARBA" id="ARBA00023016"/>
    </source>
</evidence>
<dbReference type="PROSITE" id="PS01031">
    <property type="entry name" value="SHSP"/>
    <property type="match status" value="1"/>
</dbReference>
<dbReference type="Pfam" id="PF00011">
    <property type="entry name" value="HSP20"/>
    <property type="match status" value="1"/>
</dbReference>
<name>A0A086T3D9_HAPC1</name>
<comment type="similarity">
    <text evidence="2 3">Belongs to the small heat shock protein (HSP20) family.</text>
</comment>
<evidence type="ECO:0000256" key="2">
    <source>
        <dbReference type="PROSITE-ProRule" id="PRU00285"/>
    </source>
</evidence>